<protein>
    <submittedName>
        <fullName evidence="13">Porin</fullName>
    </submittedName>
</protein>
<evidence type="ECO:0000256" key="9">
    <source>
        <dbReference type="ARBA" id="ARBA00023136"/>
    </source>
</evidence>
<evidence type="ECO:0000313" key="14">
    <source>
        <dbReference type="Proteomes" id="UP000272778"/>
    </source>
</evidence>
<accession>A0A3N6MTF4</accession>
<reference evidence="13 14" key="1">
    <citation type="submission" date="2018-11" db="EMBL/GenBank/DDBJ databases">
        <title>Paraburkholderia sp. DHOA04, isolated from soil.</title>
        <authorList>
            <person name="Gao Z.-H."/>
            <person name="Qiu L.-H."/>
            <person name="Fu J.-C."/>
        </authorList>
    </citation>
    <scope>NUCLEOTIDE SEQUENCE [LARGE SCALE GENOMIC DNA]</scope>
    <source>
        <strain evidence="13 14">DHOA04</strain>
    </source>
</reference>
<keyword evidence="9" id="KW-0472">Membrane</keyword>
<keyword evidence="8" id="KW-0626">Porin</keyword>
<evidence type="ECO:0000256" key="1">
    <source>
        <dbReference type="ARBA" id="ARBA00004571"/>
    </source>
</evidence>
<dbReference type="Gene3D" id="2.40.160.10">
    <property type="entry name" value="Porin"/>
    <property type="match status" value="1"/>
</dbReference>
<dbReference type="PANTHER" id="PTHR34501">
    <property type="entry name" value="PROTEIN YDDL-RELATED"/>
    <property type="match status" value="1"/>
</dbReference>
<name>A0A3N6MTF4_9BURK</name>
<organism evidence="13 14">
    <name type="scientific">Paraburkholderia dinghuensis</name>
    <dbReference type="NCBI Taxonomy" id="2305225"/>
    <lineage>
        <taxon>Bacteria</taxon>
        <taxon>Pseudomonadati</taxon>
        <taxon>Pseudomonadota</taxon>
        <taxon>Betaproteobacteria</taxon>
        <taxon>Burkholderiales</taxon>
        <taxon>Burkholderiaceae</taxon>
        <taxon>Paraburkholderia</taxon>
    </lineage>
</organism>
<keyword evidence="10" id="KW-0998">Cell outer membrane</keyword>
<dbReference type="EMBL" id="RQIS01000023">
    <property type="protein sequence ID" value="RQH01151.1"/>
    <property type="molecule type" value="Genomic_DNA"/>
</dbReference>
<dbReference type="Proteomes" id="UP000272778">
    <property type="component" value="Unassembled WGS sequence"/>
</dbReference>
<evidence type="ECO:0000256" key="7">
    <source>
        <dbReference type="ARBA" id="ARBA00023065"/>
    </source>
</evidence>
<dbReference type="PRINTS" id="PR00184">
    <property type="entry name" value="NEISSPPORIN"/>
</dbReference>
<dbReference type="InterPro" id="IPR050298">
    <property type="entry name" value="Gram-neg_bact_OMP"/>
</dbReference>
<dbReference type="AlphaFoldDB" id="A0A3N6MTF4"/>
<feature type="chain" id="PRO_5018242486" evidence="11">
    <location>
        <begin position="34"/>
        <end position="351"/>
    </location>
</feature>
<evidence type="ECO:0000256" key="6">
    <source>
        <dbReference type="ARBA" id="ARBA00022729"/>
    </source>
</evidence>
<dbReference type="SUPFAM" id="SSF56935">
    <property type="entry name" value="Porins"/>
    <property type="match status" value="1"/>
</dbReference>
<feature type="signal peptide" evidence="11">
    <location>
        <begin position="1"/>
        <end position="33"/>
    </location>
</feature>
<evidence type="ECO:0000256" key="5">
    <source>
        <dbReference type="ARBA" id="ARBA00022692"/>
    </source>
</evidence>
<dbReference type="InterPro" id="IPR023614">
    <property type="entry name" value="Porin_dom_sf"/>
</dbReference>
<dbReference type="GO" id="GO:0006811">
    <property type="term" value="P:monoatomic ion transport"/>
    <property type="evidence" value="ECO:0007669"/>
    <property type="project" value="UniProtKB-KW"/>
</dbReference>
<evidence type="ECO:0000256" key="11">
    <source>
        <dbReference type="SAM" id="SignalP"/>
    </source>
</evidence>
<dbReference type="PANTHER" id="PTHR34501:SF9">
    <property type="entry name" value="MAJOR OUTER MEMBRANE PROTEIN P.IA"/>
    <property type="match status" value="1"/>
</dbReference>
<keyword evidence="14" id="KW-1185">Reference proteome</keyword>
<dbReference type="GO" id="GO:0046930">
    <property type="term" value="C:pore complex"/>
    <property type="evidence" value="ECO:0007669"/>
    <property type="project" value="UniProtKB-KW"/>
</dbReference>
<evidence type="ECO:0000256" key="3">
    <source>
        <dbReference type="ARBA" id="ARBA00022448"/>
    </source>
</evidence>
<dbReference type="RefSeq" id="WP_124153554.1">
    <property type="nucleotide sequence ID" value="NZ_RQIS01000023.1"/>
</dbReference>
<proteinExistence type="predicted"/>
<dbReference type="GO" id="GO:0015288">
    <property type="term" value="F:porin activity"/>
    <property type="evidence" value="ECO:0007669"/>
    <property type="project" value="UniProtKB-KW"/>
</dbReference>
<comment type="caution">
    <text evidence="13">The sequence shown here is derived from an EMBL/GenBank/DDBJ whole genome shotgun (WGS) entry which is preliminary data.</text>
</comment>
<dbReference type="GO" id="GO:0009279">
    <property type="term" value="C:cell outer membrane"/>
    <property type="evidence" value="ECO:0007669"/>
    <property type="project" value="UniProtKB-SubCell"/>
</dbReference>
<comment type="subcellular location">
    <subcellularLocation>
        <location evidence="1">Cell outer membrane</location>
        <topology evidence="1">Multi-pass membrane protein</topology>
    </subcellularLocation>
</comment>
<sequence>MIGKWQHRWRCLRRVRVFVALGTLLVVTPCAWAQASVTLYGVIDTSVEITNPGGGWVTRMDSGAYRGSRFGMRGSEPIGDGTSILFALENGFSSANGTLATAGTLFNRQAWIGAGGPWGEVRVGQQYSPIYIPFKGEIDAFGAGTIASGLNNFSKITPYVSNAITYLLPHIAGFDATVMMALRAPGDNNGNGLAGNFETVSYRYGPLRIAYAHQQTHGSGALRANMGGVTYEIEKTTLFADWFNGAGSGASALHNDGIAVSLRYAFTVRLNASLGYAYVRDLSGKDNDADQFSAMCEYNFSKTLLFYASAGWLRNRNDATFTLRGVNVIGLPPTWPGAPVRGVQLGMIDRF</sequence>
<keyword evidence="7" id="KW-0406">Ion transport</keyword>
<dbReference type="CDD" id="cd00342">
    <property type="entry name" value="gram_neg_porins"/>
    <property type="match status" value="1"/>
</dbReference>
<gene>
    <name evidence="13" type="ORF">D1Y85_23930</name>
</gene>
<evidence type="ECO:0000256" key="2">
    <source>
        <dbReference type="ARBA" id="ARBA00011233"/>
    </source>
</evidence>
<keyword evidence="4" id="KW-1134">Transmembrane beta strand</keyword>
<evidence type="ECO:0000256" key="4">
    <source>
        <dbReference type="ARBA" id="ARBA00022452"/>
    </source>
</evidence>
<feature type="domain" description="Porin" evidence="12">
    <location>
        <begin position="24"/>
        <end position="317"/>
    </location>
</feature>
<keyword evidence="3" id="KW-0813">Transport</keyword>
<evidence type="ECO:0000256" key="10">
    <source>
        <dbReference type="ARBA" id="ARBA00023237"/>
    </source>
</evidence>
<keyword evidence="5" id="KW-0812">Transmembrane</keyword>
<dbReference type="InterPro" id="IPR033900">
    <property type="entry name" value="Gram_neg_porin_domain"/>
</dbReference>
<dbReference type="OrthoDB" id="8576858at2"/>
<evidence type="ECO:0000256" key="8">
    <source>
        <dbReference type="ARBA" id="ARBA00023114"/>
    </source>
</evidence>
<comment type="subunit">
    <text evidence="2">Homotrimer.</text>
</comment>
<evidence type="ECO:0000259" key="12">
    <source>
        <dbReference type="Pfam" id="PF13609"/>
    </source>
</evidence>
<dbReference type="InterPro" id="IPR002299">
    <property type="entry name" value="Porin_Neis"/>
</dbReference>
<dbReference type="Pfam" id="PF13609">
    <property type="entry name" value="Porin_4"/>
    <property type="match status" value="1"/>
</dbReference>
<keyword evidence="6 11" id="KW-0732">Signal</keyword>
<evidence type="ECO:0000313" key="13">
    <source>
        <dbReference type="EMBL" id="RQH01151.1"/>
    </source>
</evidence>